<feature type="transmembrane region" description="Helical" evidence="5">
    <location>
        <begin position="162"/>
        <end position="186"/>
    </location>
</feature>
<protein>
    <recommendedName>
        <fullName evidence="5">Transport permease protein</fullName>
    </recommendedName>
</protein>
<dbReference type="GO" id="GO:0043190">
    <property type="term" value="C:ATP-binding cassette (ABC) transporter complex"/>
    <property type="evidence" value="ECO:0007669"/>
    <property type="project" value="InterPro"/>
</dbReference>
<feature type="transmembrane region" description="Helical" evidence="5">
    <location>
        <begin position="252"/>
        <end position="270"/>
    </location>
</feature>
<evidence type="ECO:0000313" key="8">
    <source>
        <dbReference type="Proteomes" id="UP000260665"/>
    </source>
</evidence>
<gene>
    <name evidence="7" type="ORF">DIC66_13575</name>
</gene>
<comment type="caution">
    <text evidence="7">The sequence shown here is derived from an EMBL/GenBank/DDBJ whole genome shotgun (WGS) entry which is preliminary data.</text>
</comment>
<keyword evidence="3 5" id="KW-1133">Transmembrane helix</keyword>
<reference evidence="7 8" key="1">
    <citation type="submission" date="2018-05" db="EMBL/GenBank/DDBJ databases">
        <title>Rhodoferax soyangensis sp.nov., isolated from an oligotrophic freshwater lake.</title>
        <authorList>
            <person name="Park M."/>
        </authorList>
    </citation>
    <scope>NUCLEOTIDE SEQUENCE [LARGE SCALE GENOMIC DNA]</scope>
    <source>
        <strain evidence="7 8">IMCC26218</strain>
    </source>
</reference>
<dbReference type="InterPro" id="IPR047817">
    <property type="entry name" value="ABC2_TM_bact-type"/>
</dbReference>
<dbReference type="PANTHER" id="PTHR43229:SF2">
    <property type="entry name" value="NODULATION PROTEIN J"/>
    <property type="match status" value="1"/>
</dbReference>
<dbReference type="EMBL" id="QFZK01000008">
    <property type="protein sequence ID" value="RFO96334.1"/>
    <property type="molecule type" value="Genomic_DNA"/>
</dbReference>
<dbReference type="PIRSF" id="PIRSF006648">
    <property type="entry name" value="DrrB"/>
    <property type="match status" value="1"/>
</dbReference>
<dbReference type="Pfam" id="PF01061">
    <property type="entry name" value="ABC2_membrane"/>
    <property type="match status" value="1"/>
</dbReference>
<feature type="domain" description="ABC transmembrane type-2" evidence="6">
    <location>
        <begin position="39"/>
        <end position="273"/>
    </location>
</feature>
<dbReference type="InterPro" id="IPR051784">
    <property type="entry name" value="Nod_factor_ABC_transporter"/>
</dbReference>
<dbReference type="RefSeq" id="WP_117178093.1">
    <property type="nucleotide sequence ID" value="NZ_QFZK01000008.1"/>
</dbReference>
<feature type="transmembrane region" description="Helical" evidence="5">
    <location>
        <begin position="132"/>
        <end position="155"/>
    </location>
</feature>
<feature type="transmembrane region" description="Helical" evidence="5">
    <location>
        <begin position="80"/>
        <end position="105"/>
    </location>
</feature>
<evidence type="ECO:0000256" key="4">
    <source>
        <dbReference type="ARBA" id="ARBA00023136"/>
    </source>
</evidence>
<keyword evidence="4 5" id="KW-0472">Membrane</keyword>
<dbReference type="GO" id="GO:0140359">
    <property type="term" value="F:ABC-type transporter activity"/>
    <property type="evidence" value="ECO:0007669"/>
    <property type="project" value="InterPro"/>
</dbReference>
<dbReference type="OrthoDB" id="9778589at2"/>
<keyword evidence="5" id="KW-1003">Cell membrane</keyword>
<proteinExistence type="inferred from homology"/>
<keyword evidence="2 5" id="KW-0812">Transmembrane</keyword>
<dbReference type="PANTHER" id="PTHR43229">
    <property type="entry name" value="NODULATION PROTEIN J"/>
    <property type="match status" value="1"/>
</dbReference>
<comment type="subcellular location">
    <subcellularLocation>
        <location evidence="5">Cell inner membrane</location>
        <topology evidence="5">Multi-pass membrane protein</topology>
    </subcellularLocation>
    <subcellularLocation>
        <location evidence="1">Membrane</location>
        <topology evidence="1">Multi-pass membrane protein</topology>
    </subcellularLocation>
</comment>
<evidence type="ECO:0000256" key="5">
    <source>
        <dbReference type="RuleBase" id="RU361157"/>
    </source>
</evidence>
<dbReference type="InterPro" id="IPR013525">
    <property type="entry name" value="ABC2_TM"/>
</dbReference>
<dbReference type="AlphaFoldDB" id="A0A3E1RAE6"/>
<accession>A0A3E1RAE6</accession>
<evidence type="ECO:0000313" key="7">
    <source>
        <dbReference type="EMBL" id="RFO96334.1"/>
    </source>
</evidence>
<keyword evidence="8" id="KW-1185">Reference proteome</keyword>
<feature type="transmembrane region" description="Helical" evidence="5">
    <location>
        <begin position="49"/>
        <end position="68"/>
    </location>
</feature>
<sequence length="276" mass="30586">MINNSIPTTQNVWRAPQLSLRFWPVFLRNLLVWRKLAIPSLVGNIAEPLMWLVAFGYGMGALVGQITVQTPQGPVPVPYILFLASGSICMSAMQAASFEALYSAFSRMHVQKTWDGIMNAPVGLDDIVLAEMLWAAFKALFTVTAIIGVMLALGITHSPKILLAWPILFGVGVTFSCMALVFNALAKGYDFFTYYFTLFLTPVMFLSGVFFPLEQLPASVRLVADWLPLASAVALVRPLFMDQWPTDAARHLLVLATYASVSFWVALALTRKRFNK</sequence>
<name>A0A3E1RAE6_9BURK</name>
<dbReference type="Proteomes" id="UP000260665">
    <property type="component" value="Unassembled WGS sequence"/>
</dbReference>
<keyword evidence="5" id="KW-0813">Transport</keyword>
<comment type="similarity">
    <text evidence="5">Belongs to the ABC-2 integral membrane protein family.</text>
</comment>
<dbReference type="PRINTS" id="PR00164">
    <property type="entry name" value="ABC2TRNSPORT"/>
</dbReference>
<organism evidence="7 8">
    <name type="scientific">Rhodoferax lacus</name>
    <dbReference type="NCBI Taxonomy" id="2184758"/>
    <lineage>
        <taxon>Bacteria</taxon>
        <taxon>Pseudomonadati</taxon>
        <taxon>Pseudomonadota</taxon>
        <taxon>Betaproteobacteria</taxon>
        <taxon>Burkholderiales</taxon>
        <taxon>Comamonadaceae</taxon>
        <taxon>Rhodoferax</taxon>
    </lineage>
</organism>
<dbReference type="PROSITE" id="PS51012">
    <property type="entry name" value="ABC_TM2"/>
    <property type="match status" value="1"/>
</dbReference>
<evidence type="ECO:0000259" key="6">
    <source>
        <dbReference type="PROSITE" id="PS51012"/>
    </source>
</evidence>
<dbReference type="InterPro" id="IPR000412">
    <property type="entry name" value="ABC_2_transport"/>
</dbReference>
<evidence type="ECO:0000256" key="2">
    <source>
        <dbReference type="ARBA" id="ARBA00022692"/>
    </source>
</evidence>
<evidence type="ECO:0000256" key="1">
    <source>
        <dbReference type="ARBA" id="ARBA00004141"/>
    </source>
</evidence>
<evidence type="ECO:0000256" key="3">
    <source>
        <dbReference type="ARBA" id="ARBA00022989"/>
    </source>
</evidence>
<feature type="transmembrane region" description="Helical" evidence="5">
    <location>
        <begin position="192"/>
        <end position="211"/>
    </location>
</feature>